<evidence type="ECO:0000313" key="2">
    <source>
        <dbReference type="Proteomes" id="UP000631114"/>
    </source>
</evidence>
<reference evidence="1 2" key="1">
    <citation type="submission" date="2020-10" db="EMBL/GenBank/DDBJ databases">
        <title>The Coptis chinensis genome and diversification of protoberbering-type alkaloids.</title>
        <authorList>
            <person name="Wang B."/>
            <person name="Shu S."/>
            <person name="Song C."/>
            <person name="Liu Y."/>
        </authorList>
    </citation>
    <scope>NUCLEOTIDE SEQUENCE [LARGE SCALE GENOMIC DNA]</scope>
    <source>
        <strain evidence="1">HL-2020</strain>
        <tissue evidence="1">Leaf</tissue>
    </source>
</reference>
<dbReference type="OrthoDB" id="10262526at2759"/>
<proteinExistence type="predicted"/>
<dbReference type="GO" id="GO:0005634">
    <property type="term" value="C:nucleus"/>
    <property type="evidence" value="ECO:0007669"/>
    <property type="project" value="TreeGrafter"/>
</dbReference>
<dbReference type="GO" id="GO:0008168">
    <property type="term" value="F:methyltransferase activity"/>
    <property type="evidence" value="ECO:0007669"/>
    <property type="project" value="TreeGrafter"/>
</dbReference>
<gene>
    <name evidence="1" type="ORF">IFM89_015393</name>
</gene>
<dbReference type="EMBL" id="JADFTS010000001">
    <property type="protein sequence ID" value="KAF9624839.1"/>
    <property type="molecule type" value="Genomic_DNA"/>
</dbReference>
<accession>A0A835IWS6</accession>
<dbReference type="PANTHER" id="PTHR12829">
    <property type="entry name" value="N6-ADENOSINE-METHYLTRANSFERASE"/>
    <property type="match status" value="1"/>
</dbReference>
<name>A0A835IWS6_9MAGN</name>
<dbReference type="PANTHER" id="PTHR12829:SF2">
    <property type="entry name" value="N6-ADENOSINE-METHYLTRANSFERASE MT-A70-LIKE"/>
    <property type="match status" value="1"/>
</dbReference>
<dbReference type="AlphaFoldDB" id="A0A835IWS6"/>
<comment type="caution">
    <text evidence="1">The sequence shown here is derived from an EMBL/GenBank/DDBJ whole genome shotgun (WGS) entry which is preliminary data.</text>
</comment>
<organism evidence="1 2">
    <name type="scientific">Coptis chinensis</name>
    <dbReference type="NCBI Taxonomy" id="261450"/>
    <lineage>
        <taxon>Eukaryota</taxon>
        <taxon>Viridiplantae</taxon>
        <taxon>Streptophyta</taxon>
        <taxon>Embryophyta</taxon>
        <taxon>Tracheophyta</taxon>
        <taxon>Spermatophyta</taxon>
        <taxon>Magnoliopsida</taxon>
        <taxon>Ranunculales</taxon>
        <taxon>Ranunculaceae</taxon>
        <taxon>Coptidoideae</taxon>
        <taxon>Coptis</taxon>
    </lineage>
</organism>
<keyword evidence="2" id="KW-1185">Reference proteome</keyword>
<dbReference type="GO" id="GO:0036396">
    <property type="term" value="C:RNA N6-methyladenosine methyltransferase complex"/>
    <property type="evidence" value="ECO:0007669"/>
    <property type="project" value="TreeGrafter"/>
</dbReference>
<evidence type="ECO:0000313" key="1">
    <source>
        <dbReference type="EMBL" id="KAF9624839.1"/>
    </source>
</evidence>
<dbReference type="Proteomes" id="UP000631114">
    <property type="component" value="Unassembled WGS sequence"/>
</dbReference>
<protein>
    <submittedName>
        <fullName evidence="1">Uncharacterized protein</fullName>
    </submittedName>
</protein>
<sequence>MLVNEKENYFVCKKEERTEKKKGCWDLNEFGSGYRMLVRNPLARSLIRGLFNRGPKCIVSKSYLELIGDLGVKTISSLDLSLKFVSAFNGLRYPPTLDCNPKLNNASVTPQNKRSFVPAQPSFSTLEQQLVAPEKEPFYKIRRCDSQESQIPSFSPSSTASGSLISEEEDGMKALEAMLSKKSFREQENSKIGEELLDLINRPTYNETTVAAKFKSEEGSQIKEHCTYLTKEDCRRQQYGLYAPCMKLHYRRIISQHTDISLGDCPFLRTCRRMIMCKYIHYELDDEPTQDVLAMRMGFEAFSQSKPIKPRRAEYCSEMELGQPQWINCDIRSFKMDILGKFGVIMADPPWDIHMDLPEQWLMKR</sequence>